<evidence type="ECO:0000256" key="1">
    <source>
        <dbReference type="ARBA" id="ARBA00001668"/>
    </source>
</evidence>
<dbReference type="InterPro" id="IPR010979">
    <property type="entry name" value="Ribosomal_uS13-like_H2TH"/>
</dbReference>
<gene>
    <name evidence="18" type="primary">mutM</name>
    <name evidence="18" type="ORF">GCM10007103_26100</name>
</gene>
<evidence type="ECO:0000259" key="16">
    <source>
        <dbReference type="PROSITE" id="PS51066"/>
    </source>
</evidence>
<dbReference type="InterPro" id="IPR035937">
    <property type="entry name" value="FPG_N"/>
</dbReference>
<keyword evidence="12" id="KW-0511">Multifunctional enzyme</keyword>
<dbReference type="PANTHER" id="PTHR22993:SF9">
    <property type="entry name" value="FORMAMIDOPYRIMIDINE-DNA GLYCOSYLASE"/>
    <property type="match status" value="1"/>
</dbReference>
<dbReference type="Gene3D" id="3.20.190.10">
    <property type="entry name" value="MutM-like, N-terminal"/>
    <property type="match status" value="1"/>
</dbReference>
<dbReference type="SUPFAM" id="SSF46946">
    <property type="entry name" value="S13-like H2TH domain"/>
    <property type="match status" value="1"/>
</dbReference>
<feature type="domain" description="FPG-type" evidence="16">
    <location>
        <begin position="224"/>
        <end position="258"/>
    </location>
</feature>
<keyword evidence="8" id="KW-0862">Zinc</keyword>
<organism evidence="18 19">
    <name type="scientific">Salinimicrobium marinum</name>
    <dbReference type="NCBI Taxonomy" id="680283"/>
    <lineage>
        <taxon>Bacteria</taxon>
        <taxon>Pseudomonadati</taxon>
        <taxon>Bacteroidota</taxon>
        <taxon>Flavobacteriia</taxon>
        <taxon>Flavobacteriales</taxon>
        <taxon>Flavobacteriaceae</taxon>
        <taxon>Salinimicrobium</taxon>
    </lineage>
</organism>
<dbReference type="SUPFAM" id="SSF57716">
    <property type="entry name" value="Glucocorticoid receptor-like (DNA-binding domain)"/>
    <property type="match status" value="1"/>
</dbReference>
<dbReference type="SUPFAM" id="SSF81624">
    <property type="entry name" value="N-terminal domain of MutM-like DNA repair proteins"/>
    <property type="match status" value="1"/>
</dbReference>
<evidence type="ECO:0000256" key="2">
    <source>
        <dbReference type="ARBA" id="ARBA00001947"/>
    </source>
</evidence>
<dbReference type="InterPro" id="IPR015886">
    <property type="entry name" value="H2TH_FPG"/>
</dbReference>
<evidence type="ECO:0000313" key="18">
    <source>
        <dbReference type="EMBL" id="GHA43706.1"/>
    </source>
</evidence>
<dbReference type="EMBL" id="BMXB01000012">
    <property type="protein sequence ID" value="GHA43706.1"/>
    <property type="molecule type" value="Genomic_DNA"/>
</dbReference>
<evidence type="ECO:0000256" key="8">
    <source>
        <dbReference type="ARBA" id="ARBA00022833"/>
    </source>
</evidence>
<keyword evidence="5" id="KW-0227">DNA damage</keyword>
<dbReference type="SMART" id="SM00898">
    <property type="entry name" value="Fapy_DNA_glyco"/>
    <property type="match status" value="1"/>
</dbReference>
<dbReference type="RefSeq" id="WP_189605214.1">
    <property type="nucleotide sequence ID" value="NZ_BMXB01000012.1"/>
</dbReference>
<accession>A0A918W038</accession>
<keyword evidence="13" id="KW-0326">Glycosidase</keyword>
<dbReference type="PROSITE" id="PS51066">
    <property type="entry name" value="ZF_FPG_2"/>
    <property type="match status" value="1"/>
</dbReference>
<dbReference type="Pfam" id="PF01149">
    <property type="entry name" value="Fapy_DNA_glyco"/>
    <property type="match status" value="1"/>
</dbReference>
<dbReference type="PROSITE" id="PS51068">
    <property type="entry name" value="FPG_CAT"/>
    <property type="match status" value="1"/>
</dbReference>
<evidence type="ECO:0000256" key="15">
    <source>
        <dbReference type="PROSITE-ProRule" id="PRU00391"/>
    </source>
</evidence>
<evidence type="ECO:0000256" key="7">
    <source>
        <dbReference type="ARBA" id="ARBA00022801"/>
    </source>
</evidence>
<dbReference type="Pfam" id="PF06831">
    <property type="entry name" value="H2TH"/>
    <property type="match status" value="1"/>
</dbReference>
<comment type="catalytic activity">
    <reaction evidence="1">
        <text>Hydrolysis of DNA containing ring-opened 7-methylguanine residues, releasing 2,6-diamino-4-hydroxy-5-(N-methyl)formamidopyrimidine.</text>
        <dbReference type="EC" id="3.2.2.23"/>
    </reaction>
</comment>
<dbReference type="InterPro" id="IPR015887">
    <property type="entry name" value="DNA_glyclase_Znf_dom_DNA_BS"/>
</dbReference>
<keyword evidence="7" id="KW-0378">Hydrolase</keyword>
<reference evidence="18" key="1">
    <citation type="journal article" date="2014" name="Int. J. Syst. Evol. Microbiol.">
        <title>Complete genome sequence of Corynebacterium casei LMG S-19264T (=DSM 44701T), isolated from a smear-ripened cheese.</title>
        <authorList>
            <consortium name="US DOE Joint Genome Institute (JGI-PGF)"/>
            <person name="Walter F."/>
            <person name="Albersmeier A."/>
            <person name="Kalinowski J."/>
            <person name="Ruckert C."/>
        </authorList>
    </citation>
    <scope>NUCLEOTIDE SEQUENCE</scope>
    <source>
        <strain evidence="18">KCTC 12719</strain>
    </source>
</reference>
<dbReference type="AlphaFoldDB" id="A0A918W038"/>
<dbReference type="GO" id="GO:0006284">
    <property type="term" value="P:base-excision repair"/>
    <property type="evidence" value="ECO:0007669"/>
    <property type="project" value="InterPro"/>
</dbReference>
<evidence type="ECO:0000256" key="10">
    <source>
        <dbReference type="ARBA" id="ARBA00023204"/>
    </source>
</evidence>
<keyword evidence="6 15" id="KW-0863">Zinc-finger</keyword>
<evidence type="ECO:0000256" key="11">
    <source>
        <dbReference type="ARBA" id="ARBA00023239"/>
    </source>
</evidence>
<keyword evidence="4" id="KW-0479">Metal-binding</keyword>
<evidence type="ECO:0000256" key="9">
    <source>
        <dbReference type="ARBA" id="ARBA00023125"/>
    </source>
</evidence>
<evidence type="ECO:0000256" key="5">
    <source>
        <dbReference type="ARBA" id="ARBA00022763"/>
    </source>
</evidence>
<evidence type="ECO:0000256" key="4">
    <source>
        <dbReference type="ARBA" id="ARBA00022723"/>
    </source>
</evidence>
<dbReference type="SMART" id="SM01232">
    <property type="entry name" value="H2TH"/>
    <property type="match status" value="1"/>
</dbReference>
<dbReference type="GO" id="GO:0003684">
    <property type="term" value="F:damaged DNA binding"/>
    <property type="evidence" value="ECO:0007669"/>
    <property type="project" value="InterPro"/>
</dbReference>
<evidence type="ECO:0000313" key="19">
    <source>
        <dbReference type="Proteomes" id="UP000610456"/>
    </source>
</evidence>
<dbReference type="GO" id="GO:0140078">
    <property type="term" value="F:class I DNA-(apurinic or apyrimidinic site) endonuclease activity"/>
    <property type="evidence" value="ECO:0007669"/>
    <property type="project" value="UniProtKB-EC"/>
</dbReference>
<comment type="catalytic activity">
    <reaction evidence="14">
        <text>2'-deoxyribonucleotide-(2'-deoxyribose 5'-phosphate)-2'-deoxyribonucleotide-DNA = a 3'-end 2'-deoxyribonucleotide-(2,3-dehydro-2,3-deoxyribose 5'-phosphate)-DNA + a 5'-end 5'-phospho-2'-deoxyribonucleoside-DNA + H(+)</text>
        <dbReference type="Rhea" id="RHEA:66592"/>
        <dbReference type="Rhea" id="RHEA-COMP:13180"/>
        <dbReference type="Rhea" id="RHEA-COMP:16897"/>
        <dbReference type="Rhea" id="RHEA-COMP:17067"/>
        <dbReference type="ChEBI" id="CHEBI:15378"/>
        <dbReference type="ChEBI" id="CHEBI:136412"/>
        <dbReference type="ChEBI" id="CHEBI:157695"/>
        <dbReference type="ChEBI" id="CHEBI:167181"/>
        <dbReference type="EC" id="4.2.99.18"/>
    </reaction>
</comment>
<keyword evidence="11" id="KW-0456">Lyase</keyword>
<name>A0A918W038_9FLAO</name>
<dbReference type="InterPro" id="IPR012319">
    <property type="entry name" value="FPG_cat"/>
</dbReference>
<keyword evidence="9" id="KW-0238">DNA-binding</keyword>
<evidence type="ECO:0000256" key="12">
    <source>
        <dbReference type="ARBA" id="ARBA00023268"/>
    </source>
</evidence>
<evidence type="ECO:0000256" key="6">
    <source>
        <dbReference type="ARBA" id="ARBA00022771"/>
    </source>
</evidence>
<evidence type="ECO:0000256" key="14">
    <source>
        <dbReference type="ARBA" id="ARBA00044632"/>
    </source>
</evidence>
<feature type="domain" description="Formamidopyrimidine-DNA glycosylase catalytic" evidence="17">
    <location>
        <begin position="2"/>
        <end position="113"/>
    </location>
</feature>
<proteinExistence type="inferred from homology"/>
<dbReference type="Gene3D" id="1.10.8.50">
    <property type="match status" value="1"/>
</dbReference>
<keyword evidence="19" id="KW-1185">Reference proteome</keyword>
<sequence>MPELPEIALSKKYIDSTSLHDKIVKVEFPQKSLLHNPEKDFHNALMGKKFRETRQLGKYLFLKIEEGSWLVFHFGMTGKLEYYSNQEAPKYTHMIISFDNDYHLAFVCRRKLGKIYLAAGVEEFREEKSFGKDALDLTREEFVELLQQKKGSIKGAITDQHVISGIGNVYADEILYQCEIHPKTKTEKLSEKERETLYRETQTVLKTAINNEGRRSQLPENYLTPHRKEGADCPKCSGKVEMIKVSGRSTYFCPDCQKEKS</sequence>
<dbReference type="GO" id="GO:0008270">
    <property type="term" value="F:zinc ion binding"/>
    <property type="evidence" value="ECO:0007669"/>
    <property type="project" value="UniProtKB-KW"/>
</dbReference>
<dbReference type="InterPro" id="IPR000214">
    <property type="entry name" value="Znf_DNA_glyclase/AP_lyase"/>
</dbReference>
<dbReference type="GO" id="GO:0008534">
    <property type="term" value="F:oxidized purine nucleobase lesion DNA N-glycosylase activity"/>
    <property type="evidence" value="ECO:0007669"/>
    <property type="project" value="UniProtKB-EC"/>
</dbReference>
<dbReference type="Pfam" id="PF06827">
    <property type="entry name" value="zf-FPG_IleRS"/>
    <property type="match status" value="1"/>
</dbReference>
<comment type="similarity">
    <text evidence="3">Belongs to the FPG family.</text>
</comment>
<evidence type="ECO:0000256" key="3">
    <source>
        <dbReference type="ARBA" id="ARBA00009409"/>
    </source>
</evidence>
<protein>
    <submittedName>
        <fullName evidence="18">Formamidopyrimidine-DNA glycosylase</fullName>
    </submittedName>
</protein>
<reference evidence="18" key="2">
    <citation type="submission" date="2020-09" db="EMBL/GenBank/DDBJ databases">
        <authorList>
            <person name="Sun Q."/>
            <person name="Kim S."/>
        </authorList>
    </citation>
    <scope>NUCLEOTIDE SEQUENCE</scope>
    <source>
        <strain evidence="18">KCTC 12719</strain>
    </source>
</reference>
<evidence type="ECO:0000256" key="13">
    <source>
        <dbReference type="ARBA" id="ARBA00023295"/>
    </source>
</evidence>
<dbReference type="Proteomes" id="UP000610456">
    <property type="component" value="Unassembled WGS sequence"/>
</dbReference>
<dbReference type="PANTHER" id="PTHR22993">
    <property type="entry name" value="FORMAMIDOPYRIMIDINE-DNA GLYCOSYLASE"/>
    <property type="match status" value="1"/>
</dbReference>
<comment type="caution">
    <text evidence="18">The sequence shown here is derived from an EMBL/GenBank/DDBJ whole genome shotgun (WGS) entry which is preliminary data.</text>
</comment>
<dbReference type="InterPro" id="IPR010663">
    <property type="entry name" value="Znf_FPG/IleRS"/>
</dbReference>
<dbReference type="PROSITE" id="PS01242">
    <property type="entry name" value="ZF_FPG_1"/>
    <property type="match status" value="1"/>
</dbReference>
<evidence type="ECO:0000259" key="17">
    <source>
        <dbReference type="PROSITE" id="PS51068"/>
    </source>
</evidence>
<comment type="cofactor">
    <cofactor evidence="2">
        <name>Zn(2+)</name>
        <dbReference type="ChEBI" id="CHEBI:29105"/>
    </cofactor>
</comment>
<keyword evidence="10" id="KW-0234">DNA repair</keyword>